<dbReference type="InterPro" id="IPR041459">
    <property type="entry name" value="MPTase-PolyVal"/>
</dbReference>
<dbReference type="Pfam" id="PF08401">
    <property type="entry name" value="ArdcN"/>
    <property type="match status" value="1"/>
</dbReference>
<dbReference type="InterPro" id="IPR013610">
    <property type="entry name" value="ArdC_N"/>
</dbReference>
<dbReference type="AlphaFoldDB" id="A0A6L5XLY7"/>
<name>A0A6L5XLY7_9BACT</name>
<dbReference type="EMBL" id="VUMH01000008">
    <property type="protein sequence ID" value="MSS28217.1"/>
    <property type="molecule type" value="Genomic_DNA"/>
</dbReference>
<evidence type="ECO:0000313" key="5">
    <source>
        <dbReference type="Proteomes" id="UP000477488"/>
    </source>
</evidence>
<dbReference type="RefSeq" id="WP_154511398.1">
    <property type="nucleotide sequence ID" value="NZ_VUMH01000008.1"/>
</dbReference>
<proteinExistence type="predicted"/>
<reference evidence="4 5" key="1">
    <citation type="submission" date="2019-09" db="EMBL/GenBank/DDBJ databases">
        <title>In-depth cultivation of the pig gut microbiome towards novel bacterial diversity and tailored functional studies.</title>
        <authorList>
            <person name="Wylensek D."/>
            <person name="Hitch T.C.A."/>
            <person name="Clavel T."/>
        </authorList>
    </citation>
    <scope>NUCLEOTIDE SEQUENCE [LARGE SCALE GENOMIC DNA]</scope>
    <source>
        <strain evidence="4 5">PG-178-WT-4</strain>
    </source>
</reference>
<evidence type="ECO:0000256" key="1">
    <source>
        <dbReference type="SAM" id="MobiDB-lite"/>
    </source>
</evidence>
<evidence type="ECO:0000259" key="2">
    <source>
        <dbReference type="Pfam" id="PF08401"/>
    </source>
</evidence>
<organism evidence="4 5">
    <name type="scientific">Desulfovibrio porci</name>
    <dbReference type="NCBI Taxonomy" id="2605782"/>
    <lineage>
        <taxon>Bacteria</taxon>
        <taxon>Pseudomonadati</taxon>
        <taxon>Thermodesulfobacteriota</taxon>
        <taxon>Desulfovibrionia</taxon>
        <taxon>Desulfovibrionales</taxon>
        <taxon>Desulfovibrionaceae</taxon>
        <taxon>Desulfovibrio</taxon>
    </lineage>
</organism>
<evidence type="ECO:0000313" key="4">
    <source>
        <dbReference type="EMBL" id="MSS28217.1"/>
    </source>
</evidence>
<keyword evidence="5" id="KW-1185">Reference proteome</keyword>
<accession>A0A6L5XLY7</accession>
<feature type="domain" description="Polyvalent protein metallopeptidase" evidence="3">
    <location>
        <begin position="177"/>
        <end position="300"/>
    </location>
</feature>
<dbReference type="Pfam" id="PF18818">
    <property type="entry name" value="MPTase-PolyVal"/>
    <property type="match status" value="1"/>
</dbReference>
<protein>
    <submittedName>
        <fullName evidence="4">DUF1738 domain-containing protein</fullName>
    </submittedName>
</protein>
<dbReference type="Proteomes" id="UP000477488">
    <property type="component" value="Unassembled WGS sequence"/>
</dbReference>
<feature type="region of interest" description="Disordered" evidence="1">
    <location>
        <begin position="431"/>
        <end position="454"/>
    </location>
</feature>
<evidence type="ECO:0000259" key="3">
    <source>
        <dbReference type="Pfam" id="PF18818"/>
    </source>
</evidence>
<comment type="caution">
    <text evidence="4">The sequence shown here is derived from an EMBL/GenBank/DDBJ whole genome shotgun (WGS) entry which is preliminary data.</text>
</comment>
<gene>
    <name evidence="4" type="ORF">FYJ44_09260</name>
</gene>
<feature type="domain" description="N-terminal" evidence="2">
    <location>
        <begin position="18"/>
        <end position="133"/>
    </location>
</feature>
<feature type="region of interest" description="Disordered" evidence="1">
    <location>
        <begin position="348"/>
        <end position="370"/>
    </location>
</feature>
<sequence length="454" mass="51132">MSQTPEQKKSRFQLSREVQEEFVNGIAQTMLSLAENAEQGQPSVAETPFCPVTGKEYSGANMVRLTLTAMEKGYADNRWLTFKQLQAVREEHPDLNIRIRKGEHGVTVLRPEDVFFTVEKEGKWNFVSEEQAKGLPDVRRHTLLYPFTVFNAAQIENFPAREQPAPVITEAERNDLLERFVASSGVAVEHGKGVPRFDHKTDTVRLPHPENFHSSGDYYAAKLREFFKATGHRSREARQPVKAQTLKSCAFEEMRAEMFSMLAGAKFGLPMPEHGSAERLRLWNQTFSGGESRALFRAASEAARALTTLRQFEAGEQPAARWFPKREAWPELMEMQKQRDAVTGVSFREKTGSDVPRPAPGNTASRSLSESVRAFEETDDLTVKARLILQNPDFLNMALRLDPSATRELAALCDQVSQALHMELDEKLQSAPGAVENPLPLNEQKAASARRMRM</sequence>
<dbReference type="GO" id="GO:0003697">
    <property type="term" value="F:single-stranded DNA binding"/>
    <property type="evidence" value="ECO:0007669"/>
    <property type="project" value="InterPro"/>
</dbReference>